<dbReference type="EnsemblMetazoa" id="tetur03g04620.1">
    <property type="protein sequence ID" value="tetur03g04620.1"/>
    <property type="gene ID" value="tetur03g04620"/>
</dbReference>
<protein>
    <submittedName>
        <fullName evidence="1">Uncharacterized protein</fullName>
    </submittedName>
</protein>
<evidence type="ECO:0000313" key="1">
    <source>
        <dbReference type="EnsemblMetazoa" id="tetur03g04620.1"/>
    </source>
</evidence>
<reference evidence="1" key="2">
    <citation type="submission" date="2015-06" db="UniProtKB">
        <authorList>
            <consortium name="EnsemblMetazoa"/>
        </authorList>
    </citation>
    <scope>IDENTIFICATION</scope>
</reference>
<dbReference type="AlphaFoldDB" id="T1JZN7"/>
<evidence type="ECO:0000313" key="2">
    <source>
        <dbReference type="Proteomes" id="UP000015104"/>
    </source>
</evidence>
<sequence length="26" mass="3035">MLPFYLDSFEQEIILEPGMGFKKTIS</sequence>
<name>T1JZN7_TETUR</name>
<dbReference type="EMBL" id="CAEY01001124">
    <property type="status" value="NOT_ANNOTATED_CDS"/>
    <property type="molecule type" value="Genomic_DNA"/>
</dbReference>
<dbReference type="HOGENOM" id="CLU_3417492_0_0_1"/>
<keyword evidence="2" id="KW-1185">Reference proteome</keyword>
<organism evidence="1 2">
    <name type="scientific">Tetranychus urticae</name>
    <name type="common">Two-spotted spider mite</name>
    <dbReference type="NCBI Taxonomy" id="32264"/>
    <lineage>
        <taxon>Eukaryota</taxon>
        <taxon>Metazoa</taxon>
        <taxon>Ecdysozoa</taxon>
        <taxon>Arthropoda</taxon>
        <taxon>Chelicerata</taxon>
        <taxon>Arachnida</taxon>
        <taxon>Acari</taxon>
        <taxon>Acariformes</taxon>
        <taxon>Trombidiformes</taxon>
        <taxon>Prostigmata</taxon>
        <taxon>Eleutherengona</taxon>
        <taxon>Raphignathae</taxon>
        <taxon>Tetranychoidea</taxon>
        <taxon>Tetranychidae</taxon>
        <taxon>Tetranychus</taxon>
    </lineage>
</organism>
<reference evidence="2" key="1">
    <citation type="submission" date="2011-08" db="EMBL/GenBank/DDBJ databases">
        <authorList>
            <person name="Rombauts S."/>
        </authorList>
    </citation>
    <scope>NUCLEOTIDE SEQUENCE</scope>
    <source>
        <strain evidence="2">London</strain>
    </source>
</reference>
<proteinExistence type="predicted"/>
<dbReference type="Proteomes" id="UP000015104">
    <property type="component" value="Unassembled WGS sequence"/>
</dbReference>
<accession>T1JZN7</accession>